<dbReference type="RefSeq" id="WP_106624443.1">
    <property type="nucleotide sequence ID" value="NZ_CP032819.1"/>
</dbReference>
<dbReference type="EMBL" id="CP032819">
    <property type="protein sequence ID" value="AZS28302.1"/>
    <property type="molecule type" value="Genomic_DNA"/>
</dbReference>
<accession>A0A3Q9IKZ9</accession>
<evidence type="ECO:0000256" key="7">
    <source>
        <dbReference type="SAM" id="Phobius"/>
    </source>
</evidence>
<evidence type="ECO:0000256" key="3">
    <source>
        <dbReference type="ARBA" id="ARBA00022692"/>
    </source>
</evidence>
<dbReference type="InterPro" id="IPR025857">
    <property type="entry name" value="MacB_PCD"/>
</dbReference>
<organism evidence="10 11">
    <name type="scientific">Butyricimonas faecalis</name>
    <dbReference type="NCBI Taxonomy" id="2093856"/>
    <lineage>
        <taxon>Bacteria</taxon>
        <taxon>Pseudomonadati</taxon>
        <taxon>Bacteroidota</taxon>
        <taxon>Bacteroidia</taxon>
        <taxon>Bacteroidales</taxon>
        <taxon>Odoribacteraceae</taxon>
        <taxon>Butyricimonas</taxon>
    </lineage>
</organism>
<gene>
    <name evidence="10" type="ORF">D8S85_01190</name>
</gene>
<dbReference type="OrthoDB" id="1097311at2"/>
<feature type="transmembrane region" description="Helical" evidence="7">
    <location>
        <begin position="353"/>
        <end position="373"/>
    </location>
</feature>
<dbReference type="GO" id="GO:0022857">
    <property type="term" value="F:transmembrane transporter activity"/>
    <property type="evidence" value="ECO:0007669"/>
    <property type="project" value="TreeGrafter"/>
</dbReference>
<dbReference type="GO" id="GO:0005886">
    <property type="term" value="C:plasma membrane"/>
    <property type="evidence" value="ECO:0007669"/>
    <property type="project" value="UniProtKB-SubCell"/>
</dbReference>
<feature type="transmembrane region" description="Helical" evidence="7">
    <location>
        <begin position="276"/>
        <end position="298"/>
    </location>
</feature>
<evidence type="ECO:0000313" key="10">
    <source>
        <dbReference type="EMBL" id="AZS28302.1"/>
    </source>
</evidence>
<evidence type="ECO:0000256" key="2">
    <source>
        <dbReference type="ARBA" id="ARBA00022475"/>
    </source>
</evidence>
<keyword evidence="2" id="KW-1003">Cell membrane</keyword>
<dbReference type="Pfam" id="PF02687">
    <property type="entry name" value="FtsX"/>
    <property type="match status" value="1"/>
</dbReference>
<sequence>MMVHIFTLFWNQKRKYGGMFVEQVVVFIVLLFCFVNSGKTLSRYYTPGMLDTENVLCFGTESKLDGDSLTPEETEKMMRGLCERLRKHSVVEAVSECAFFVPYVRPEGMNPKDSLGYGEKRIQIYVKGADEYTAELFKIEMEEGEWLSNGMLENGTYSAVITRQLSEQFGWHEILGRCISLNGRVYTIVGVIAGLKQEAREESHPVLILPYEECGYAGWPEFVVRVQEGKEKTFSKLLDREFARLFMGSNQEISLFSLKSLKVTTMLSDIVNMGAMIIPVLFLLVFTFIGTLGLFWLYSSKRRKEFALRIVVGSTPRGLYCFVVSESLLLSVLALLPGMVLFCFVYPFDPVHLSALGCACLVMILFSVFSAWWPAYKVARVNPVEAMREV</sequence>
<dbReference type="PANTHER" id="PTHR30572">
    <property type="entry name" value="MEMBRANE COMPONENT OF TRANSPORTER-RELATED"/>
    <property type="match status" value="1"/>
</dbReference>
<reference evidence="10 11" key="1">
    <citation type="submission" date="2018-10" db="EMBL/GenBank/DDBJ databases">
        <title>Butyricimonas faecalis sp. nov., isolated from human faeces and emended description of the genus Butyricimonas.</title>
        <authorList>
            <person name="Le Roy T."/>
            <person name="Van der Smissen P."/>
            <person name="Paquot A."/>
            <person name="Delzenne N."/>
            <person name="Muccioli G."/>
            <person name="Collet J.-F."/>
            <person name="Cani P.D."/>
        </authorList>
    </citation>
    <scope>NUCLEOTIDE SEQUENCE [LARGE SCALE GENOMIC DNA]</scope>
    <source>
        <strain evidence="10 11">H184</strain>
    </source>
</reference>
<feature type="domain" description="MacB-like periplasmic core" evidence="9">
    <location>
        <begin position="91"/>
        <end position="230"/>
    </location>
</feature>
<keyword evidence="5 7" id="KW-0472">Membrane</keyword>
<evidence type="ECO:0000256" key="1">
    <source>
        <dbReference type="ARBA" id="ARBA00004651"/>
    </source>
</evidence>
<dbReference type="KEGG" id="buy:D8S85_01190"/>
<evidence type="ECO:0000259" key="8">
    <source>
        <dbReference type="Pfam" id="PF02687"/>
    </source>
</evidence>
<proteinExistence type="inferred from homology"/>
<dbReference type="Proteomes" id="UP000270673">
    <property type="component" value="Chromosome"/>
</dbReference>
<comment type="subcellular location">
    <subcellularLocation>
        <location evidence="1">Cell membrane</location>
        <topology evidence="1">Multi-pass membrane protein</topology>
    </subcellularLocation>
</comment>
<keyword evidence="3 7" id="KW-0812">Transmembrane</keyword>
<feature type="domain" description="ABC3 transporter permease C-terminal" evidence="8">
    <location>
        <begin position="280"/>
        <end position="383"/>
    </location>
</feature>
<evidence type="ECO:0000259" key="9">
    <source>
        <dbReference type="Pfam" id="PF12704"/>
    </source>
</evidence>
<dbReference type="PANTHER" id="PTHR30572:SF4">
    <property type="entry name" value="ABC TRANSPORTER PERMEASE YTRF"/>
    <property type="match status" value="1"/>
</dbReference>
<dbReference type="InterPro" id="IPR003838">
    <property type="entry name" value="ABC3_permease_C"/>
</dbReference>
<keyword evidence="4 7" id="KW-1133">Transmembrane helix</keyword>
<protein>
    <submittedName>
        <fullName evidence="10">ABC transporter permease</fullName>
    </submittedName>
</protein>
<evidence type="ECO:0000313" key="11">
    <source>
        <dbReference type="Proteomes" id="UP000270673"/>
    </source>
</evidence>
<name>A0A3Q9IKZ9_9BACT</name>
<evidence type="ECO:0000256" key="5">
    <source>
        <dbReference type="ARBA" id="ARBA00023136"/>
    </source>
</evidence>
<evidence type="ECO:0000256" key="6">
    <source>
        <dbReference type="ARBA" id="ARBA00038076"/>
    </source>
</evidence>
<dbReference type="AlphaFoldDB" id="A0A3Q9IKZ9"/>
<comment type="similarity">
    <text evidence="6">Belongs to the ABC-4 integral membrane protein family.</text>
</comment>
<feature type="transmembrane region" description="Helical" evidence="7">
    <location>
        <begin position="319"/>
        <end position="347"/>
    </location>
</feature>
<evidence type="ECO:0000256" key="4">
    <source>
        <dbReference type="ARBA" id="ARBA00022989"/>
    </source>
</evidence>
<keyword evidence="11" id="KW-1185">Reference proteome</keyword>
<dbReference type="InterPro" id="IPR050250">
    <property type="entry name" value="Macrolide_Exporter_MacB"/>
</dbReference>
<dbReference type="Pfam" id="PF12704">
    <property type="entry name" value="MacB_PCD"/>
    <property type="match status" value="1"/>
</dbReference>